<keyword evidence="8" id="KW-1133">Transmembrane helix</keyword>
<keyword evidence="10" id="KW-1185">Reference proteome</keyword>
<evidence type="ECO:0000256" key="6">
    <source>
        <dbReference type="PIRSR" id="PIRSR602403-1"/>
    </source>
</evidence>
<keyword evidence="7" id="KW-0503">Monooxygenase</keyword>
<evidence type="ECO:0000256" key="3">
    <source>
        <dbReference type="ARBA" id="ARBA00022617"/>
    </source>
</evidence>
<dbReference type="PROSITE" id="PS00086">
    <property type="entry name" value="CYTOCHROME_P450"/>
    <property type="match status" value="1"/>
</dbReference>
<dbReference type="InterPro" id="IPR036396">
    <property type="entry name" value="Cyt_P450_sf"/>
</dbReference>
<dbReference type="PANTHER" id="PTHR24304">
    <property type="entry name" value="CYTOCHROME P450 FAMILY 7"/>
    <property type="match status" value="1"/>
</dbReference>
<dbReference type="Proteomes" id="UP001151582">
    <property type="component" value="Unassembled WGS sequence"/>
</dbReference>
<evidence type="ECO:0000256" key="8">
    <source>
        <dbReference type="SAM" id="Phobius"/>
    </source>
</evidence>
<dbReference type="PANTHER" id="PTHR24304:SF2">
    <property type="entry name" value="24-HYDROXYCHOLESTEROL 7-ALPHA-HYDROXYLASE"/>
    <property type="match status" value="1"/>
</dbReference>
<dbReference type="SUPFAM" id="SSF48264">
    <property type="entry name" value="Cytochrome P450"/>
    <property type="match status" value="1"/>
</dbReference>
<keyword evidence="4 6" id="KW-0479">Metal-binding</keyword>
<dbReference type="CDD" id="cd11042">
    <property type="entry name" value="CYP51-like"/>
    <property type="match status" value="1"/>
</dbReference>
<gene>
    <name evidence="9" type="primary">ERG11</name>
    <name evidence="9" type="ORF">H4R34_003146</name>
</gene>
<proteinExistence type="inferred from homology"/>
<keyword evidence="3 6" id="KW-0349">Heme</keyword>
<name>A0A9W8EDE9_9FUNG</name>
<dbReference type="InterPro" id="IPR017972">
    <property type="entry name" value="Cyt_P450_CS"/>
</dbReference>
<dbReference type="Pfam" id="PF00067">
    <property type="entry name" value="p450"/>
    <property type="match status" value="1"/>
</dbReference>
<dbReference type="InterPro" id="IPR050529">
    <property type="entry name" value="CYP450_sterol_14alpha_dmase"/>
</dbReference>
<evidence type="ECO:0000256" key="1">
    <source>
        <dbReference type="ARBA" id="ARBA00001971"/>
    </source>
</evidence>
<sequence>MAFSLVTRLLQSPYVESIRGSSTLSVVTALLGLILTALVWAQIEQRVFKNPHAPPVVPYLFPFFGSMITFGLDPLKFFRENQKRYGDVFTFLVFGRNMTACLGPDGNNFFFNAKIAHVSAEEAYKSLTVPVFGKGVVYDVHNSVLMEQKRFIKNTLSQDNLRAYVPLVVEETMQYVERWSQKQGDVDIVQGMAELITMTASRTLFGDEIRAQLDVTIADLYHDLDNGFTPLNFLFENLPLESYRRRDAAHIKLKNIYLDIIKKRREAKIQDYSDAISHLMECMYKSGRPLADEEIACIMIAMLMAGQHTSTATTAWSVLYLAQQTELMRELREEQERELGGMDTPLTFDGLKRLTKLDDLVSEVLRLRPPIVEILRKVVRPVEYPGSGYVIPDGHYLMASPAITQTDPAIYRNPEDFRPARWQEDARKTSDAAEKGAAADDEVDYGFGVMKTTSARSPYLPFGAGRHRCIGEPFAYMQIKTILATLVRHFDFALPKGLPKPDYTKMFILPQDPATVRYSRRQ</sequence>
<comment type="cofactor">
    <cofactor evidence="1 6">
        <name>heme</name>
        <dbReference type="ChEBI" id="CHEBI:30413"/>
    </cofactor>
</comment>
<feature type="transmembrane region" description="Helical" evidence="8">
    <location>
        <begin position="21"/>
        <end position="43"/>
    </location>
</feature>
<reference evidence="9" key="1">
    <citation type="submission" date="2022-07" db="EMBL/GenBank/DDBJ databases">
        <title>Phylogenomic reconstructions and comparative analyses of Kickxellomycotina fungi.</title>
        <authorList>
            <person name="Reynolds N.K."/>
            <person name="Stajich J.E."/>
            <person name="Barry K."/>
            <person name="Grigoriev I.V."/>
            <person name="Crous P."/>
            <person name="Smith M.E."/>
        </authorList>
    </citation>
    <scope>NUCLEOTIDE SEQUENCE</scope>
    <source>
        <strain evidence="9">RSA 567</strain>
    </source>
</reference>
<evidence type="ECO:0000256" key="7">
    <source>
        <dbReference type="RuleBase" id="RU000461"/>
    </source>
</evidence>
<keyword evidence="7 9" id="KW-0560">Oxidoreductase</keyword>
<keyword evidence="5 6" id="KW-0408">Iron</keyword>
<dbReference type="OrthoDB" id="1055148at2759"/>
<dbReference type="InterPro" id="IPR002403">
    <property type="entry name" value="Cyt_P450_E_grp-IV"/>
</dbReference>
<dbReference type="GO" id="GO:0008398">
    <property type="term" value="F:sterol 14-demethylase activity"/>
    <property type="evidence" value="ECO:0007669"/>
    <property type="project" value="UniProtKB-EC"/>
</dbReference>
<evidence type="ECO:0000313" key="10">
    <source>
        <dbReference type="Proteomes" id="UP001151582"/>
    </source>
</evidence>
<feature type="binding site" description="axial binding residue" evidence="6">
    <location>
        <position position="469"/>
    </location>
    <ligand>
        <name>heme</name>
        <dbReference type="ChEBI" id="CHEBI:30413"/>
    </ligand>
    <ligandPart>
        <name>Fe</name>
        <dbReference type="ChEBI" id="CHEBI:18248"/>
    </ligandPart>
</feature>
<dbReference type="EC" id="1.14.14.154" evidence="9"/>
<comment type="caution">
    <text evidence="9">The sequence shown here is derived from an EMBL/GenBank/DDBJ whole genome shotgun (WGS) entry which is preliminary data.</text>
</comment>
<evidence type="ECO:0000256" key="5">
    <source>
        <dbReference type="ARBA" id="ARBA00023004"/>
    </source>
</evidence>
<comment type="similarity">
    <text evidence="2 7">Belongs to the cytochrome P450 family.</text>
</comment>
<dbReference type="Gene3D" id="1.10.630.10">
    <property type="entry name" value="Cytochrome P450"/>
    <property type="match status" value="1"/>
</dbReference>
<organism evidence="9 10">
    <name type="scientific">Dimargaris verticillata</name>
    <dbReference type="NCBI Taxonomy" id="2761393"/>
    <lineage>
        <taxon>Eukaryota</taxon>
        <taxon>Fungi</taxon>
        <taxon>Fungi incertae sedis</taxon>
        <taxon>Zoopagomycota</taxon>
        <taxon>Kickxellomycotina</taxon>
        <taxon>Dimargaritomycetes</taxon>
        <taxon>Dimargaritales</taxon>
        <taxon>Dimargaritaceae</taxon>
        <taxon>Dimargaris</taxon>
    </lineage>
</organism>
<keyword evidence="8" id="KW-0812">Transmembrane</keyword>
<dbReference type="InterPro" id="IPR001128">
    <property type="entry name" value="Cyt_P450"/>
</dbReference>
<protein>
    <submittedName>
        <fullName evidence="9">Lanosterol 14-alpha-demethylase</fullName>
        <ecNumber evidence="9">1.14.14.154</ecNumber>
    </submittedName>
</protein>
<dbReference type="PRINTS" id="PR00385">
    <property type="entry name" value="P450"/>
</dbReference>
<evidence type="ECO:0000256" key="4">
    <source>
        <dbReference type="ARBA" id="ARBA00022723"/>
    </source>
</evidence>
<evidence type="ECO:0000313" key="9">
    <source>
        <dbReference type="EMBL" id="KAJ1978599.1"/>
    </source>
</evidence>
<accession>A0A9W8EDE9</accession>
<dbReference type="PRINTS" id="PR00465">
    <property type="entry name" value="EP450IV"/>
</dbReference>
<keyword evidence="8" id="KW-0472">Membrane</keyword>
<dbReference type="GO" id="GO:0020037">
    <property type="term" value="F:heme binding"/>
    <property type="evidence" value="ECO:0007669"/>
    <property type="project" value="InterPro"/>
</dbReference>
<dbReference type="AlphaFoldDB" id="A0A9W8EDE9"/>
<dbReference type="GO" id="GO:0005506">
    <property type="term" value="F:iron ion binding"/>
    <property type="evidence" value="ECO:0007669"/>
    <property type="project" value="InterPro"/>
</dbReference>
<evidence type="ECO:0000256" key="2">
    <source>
        <dbReference type="ARBA" id="ARBA00010617"/>
    </source>
</evidence>
<dbReference type="EMBL" id="JANBQB010000267">
    <property type="protein sequence ID" value="KAJ1978599.1"/>
    <property type="molecule type" value="Genomic_DNA"/>
</dbReference>